<dbReference type="Proteomes" id="UP000051373">
    <property type="component" value="Unassembled WGS sequence"/>
</dbReference>
<name>A0A0S8FR60_UNCW3</name>
<gene>
    <name evidence="2" type="ORF">AMJ83_11290</name>
</gene>
<feature type="transmembrane region" description="Helical" evidence="1">
    <location>
        <begin position="38"/>
        <end position="59"/>
    </location>
</feature>
<organism evidence="2 3">
    <name type="scientific">candidate division WOR_3 bacterium SM23_42</name>
    <dbReference type="NCBI Taxonomy" id="1703779"/>
    <lineage>
        <taxon>Bacteria</taxon>
        <taxon>Bacteria division WOR-3</taxon>
    </lineage>
</organism>
<keyword evidence="1" id="KW-1133">Transmembrane helix</keyword>
<dbReference type="STRING" id="1703779.AMJ83_11290"/>
<dbReference type="AlphaFoldDB" id="A0A0S8FR60"/>
<proteinExistence type="predicted"/>
<feature type="transmembrane region" description="Helical" evidence="1">
    <location>
        <begin position="6"/>
        <end position="26"/>
    </location>
</feature>
<dbReference type="EMBL" id="LJUJ01000044">
    <property type="protein sequence ID" value="KPK62283.1"/>
    <property type="molecule type" value="Genomic_DNA"/>
</dbReference>
<keyword evidence="1" id="KW-0812">Transmembrane</keyword>
<evidence type="ECO:0000313" key="3">
    <source>
        <dbReference type="Proteomes" id="UP000051373"/>
    </source>
</evidence>
<keyword evidence="1" id="KW-0472">Membrane</keyword>
<accession>A0A0S8FR60</accession>
<evidence type="ECO:0000256" key="1">
    <source>
        <dbReference type="SAM" id="Phobius"/>
    </source>
</evidence>
<sequence length="60" mass="6687">MELSSFIIPLGIFSYTFMLLAVLTGTRVIKVTFKIHRLLALIAIIGASTHAALVIYLNYF</sequence>
<protein>
    <recommendedName>
        <fullName evidence="4">Ferric oxidoreductase domain-containing protein</fullName>
    </recommendedName>
</protein>
<comment type="caution">
    <text evidence="2">The sequence shown here is derived from an EMBL/GenBank/DDBJ whole genome shotgun (WGS) entry which is preliminary data.</text>
</comment>
<reference evidence="2 3" key="1">
    <citation type="journal article" date="2015" name="Microbiome">
        <title>Genomic resolution of linkages in carbon, nitrogen, and sulfur cycling among widespread estuary sediment bacteria.</title>
        <authorList>
            <person name="Baker B.J."/>
            <person name="Lazar C.S."/>
            <person name="Teske A.P."/>
            <person name="Dick G.J."/>
        </authorList>
    </citation>
    <scope>NUCLEOTIDE SEQUENCE [LARGE SCALE GENOMIC DNA]</scope>
    <source>
        <strain evidence="2">SM23_42</strain>
    </source>
</reference>
<evidence type="ECO:0000313" key="2">
    <source>
        <dbReference type="EMBL" id="KPK62283.1"/>
    </source>
</evidence>
<evidence type="ECO:0008006" key="4">
    <source>
        <dbReference type="Google" id="ProtNLM"/>
    </source>
</evidence>